<organism evidence="2 3">
    <name type="scientific">Henriciella barbarensis</name>
    <dbReference type="NCBI Taxonomy" id="86342"/>
    <lineage>
        <taxon>Bacteria</taxon>
        <taxon>Pseudomonadati</taxon>
        <taxon>Pseudomonadota</taxon>
        <taxon>Alphaproteobacteria</taxon>
        <taxon>Hyphomonadales</taxon>
        <taxon>Hyphomonadaceae</taxon>
        <taxon>Henriciella</taxon>
    </lineage>
</organism>
<keyword evidence="3" id="KW-1185">Reference proteome</keyword>
<evidence type="ECO:0000256" key="1">
    <source>
        <dbReference type="SAM" id="SignalP"/>
    </source>
</evidence>
<accession>A0A399QUP6</accession>
<gene>
    <name evidence="2" type="ORF">D1224_13420</name>
</gene>
<feature type="chain" id="PRO_5017296075" evidence="1">
    <location>
        <begin position="24"/>
        <end position="140"/>
    </location>
</feature>
<name>A0A399QUP6_9PROT</name>
<feature type="signal peptide" evidence="1">
    <location>
        <begin position="1"/>
        <end position="23"/>
    </location>
</feature>
<evidence type="ECO:0000313" key="2">
    <source>
        <dbReference type="EMBL" id="RIJ21312.1"/>
    </source>
</evidence>
<reference evidence="2 3" key="1">
    <citation type="submission" date="2018-08" db="EMBL/GenBank/DDBJ databases">
        <title>Henriciella mobilis sp. nov., isolated from seawater.</title>
        <authorList>
            <person name="Cheng H."/>
            <person name="Wu Y.-H."/>
            <person name="Xu X.-W."/>
            <person name="Guo L.-L."/>
        </authorList>
    </citation>
    <scope>NUCLEOTIDE SEQUENCE [LARGE SCALE GENOMIC DNA]</scope>
    <source>
        <strain evidence="2 3">CCUG66934</strain>
    </source>
</reference>
<evidence type="ECO:0000313" key="3">
    <source>
        <dbReference type="Proteomes" id="UP000265431"/>
    </source>
</evidence>
<comment type="caution">
    <text evidence="2">The sequence shown here is derived from an EMBL/GenBank/DDBJ whole genome shotgun (WGS) entry which is preliminary data.</text>
</comment>
<dbReference type="InterPro" id="IPR022061">
    <property type="entry name" value="DUF3617"/>
</dbReference>
<dbReference type="AlphaFoldDB" id="A0A399QUP6"/>
<dbReference type="Pfam" id="PF12276">
    <property type="entry name" value="DUF3617"/>
    <property type="match status" value="1"/>
</dbReference>
<sequence>MAIRISLLALASFTTVASGPAFAQSNVAEGLWSYQARYMIGPIPAGDRGQYCVGPDMSQSSFDQLFNDINSRCRVTDSETTADGYDFKLQCSGGPDGELDGRLQVGGDTAILNATGWTGTASENVPVMLTATAERVSTTC</sequence>
<dbReference type="EMBL" id="QWGB01000009">
    <property type="protein sequence ID" value="RIJ21312.1"/>
    <property type="molecule type" value="Genomic_DNA"/>
</dbReference>
<dbReference type="Proteomes" id="UP000265431">
    <property type="component" value="Unassembled WGS sequence"/>
</dbReference>
<protein>
    <submittedName>
        <fullName evidence="2">DUF3617 family protein</fullName>
    </submittedName>
</protein>
<dbReference type="OrthoDB" id="7632006at2"/>
<proteinExistence type="predicted"/>
<keyword evidence="1" id="KW-0732">Signal</keyword>
<dbReference type="RefSeq" id="WP_119380464.1">
    <property type="nucleotide sequence ID" value="NZ_QWGB01000009.1"/>
</dbReference>